<organism evidence="7 8">
    <name type="scientific">Hyaloscypha bicolor E</name>
    <dbReference type="NCBI Taxonomy" id="1095630"/>
    <lineage>
        <taxon>Eukaryota</taxon>
        <taxon>Fungi</taxon>
        <taxon>Dikarya</taxon>
        <taxon>Ascomycota</taxon>
        <taxon>Pezizomycotina</taxon>
        <taxon>Leotiomycetes</taxon>
        <taxon>Helotiales</taxon>
        <taxon>Hyaloscyphaceae</taxon>
        <taxon>Hyaloscypha</taxon>
        <taxon>Hyaloscypha bicolor</taxon>
    </lineage>
</organism>
<feature type="transmembrane region" description="Helical" evidence="6">
    <location>
        <begin position="113"/>
        <end position="133"/>
    </location>
</feature>
<dbReference type="GO" id="GO:0016020">
    <property type="term" value="C:membrane"/>
    <property type="evidence" value="ECO:0007669"/>
    <property type="project" value="UniProtKB-SubCell"/>
</dbReference>
<reference evidence="7 8" key="1">
    <citation type="submission" date="2016-04" db="EMBL/GenBank/DDBJ databases">
        <title>A degradative enzymes factory behind the ericoid mycorrhizal symbiosis.</title>
        <authorList>
            <consortium name="DOE Joint Genome Institute"/>
            <person name="Martino E."/>
            <person name="Morin E."/>
            <person name="Grelet G."/>
            <person name="Kuo A."/>
            <person name="Kohler A."/>
            <person name="Daghino S."/>
            <person name="Barry K."/>
            <person name="Choi C."/>
            <person name="Cichocki N."/>
            <person name="Clum A."/>
            <person name="Copeland A."/>
            <person name="Hainaut M."/>
            <person name="Haridas S."/>
            <person name="Labutti K."/>
            <person name="Lindquist E."/>
            <person name="Lipzen A."/>
            <person name="Khouja H.-R."/>
            <person name="Murat C."/>
            <person name="Ohm R."/>
            <person name="Olson A."/>
            <person name="Spatafora J."/>
            <person name="Veneault-Fourrey C."/>
            <person name="Henrissat B."/>
            <person name="Grigoriev I."/>
            <person name="Martin F."/>
            <person name="Perotto S."/>
        </authorList>
    </citation>
    <scope>NUCLEOTIDE SEQUENCE [LARGE SCALE GENOMIC DNA]</scope>
    <source>
        <strain evidence="7 8">E</strain>
    </source>
</reference>
<keyword evidence="4 6" id="KW-1133">Transmembrane helix</keyword>
<dbReference type="EMBL" id="KZ613786">
    <property type="protein sequence ID" value="PMD61614.1"/>
    <property type="molecule type" value="Genomic_DNA"/>
</dbReference>
<keyword evidence="3 6" id="KW-0812">Transmembrane</keyword>
<evidence type="ECO:0000313" key="7">
    <source>
        <dbReference type="EMBL" id="PMD61614.1"/>
    </source>
</evidence>
<evidence type="ECO:0000256" key="4">
    <source>
        <dbReference type="ARBA" id="ARBA00022989"/>
    </source>
</evidence>
<accession>A0A2J6TF01</accession>
<dbReference type="PANTHER" id="PTHR42038:SF2">
    <property type="entry name" value="TERPENE CYCLASE AUSL"/>
    <property type="match status" value="1"/>
</dbReference>
<proteinExistence type="inferred from homology"/>
<evidence type="ECO:0000256" key="6">
    <source>
        <dbReference type="SAM" id="Phobius"/>
    </source>
</evidence>
<name>A0A2J6TF01_9HELO</name>
<keyword evidence="8" id="KW-1185">Reference proteome</keyword>
<feature type="transmembrane region" description="Helical" evidence="6">
    <location>
        <begin position="75"/>
        <end position="93"/>
    </location>
</feature>
<dbReference type="GO" id="GO:0016829">
    <property type="term" value="F:lyase activity"/>
    <property type="evidence" value="ECO:0007669"/>
    <property type="project" value="InterPro"/>
</dbReference>
<dbReference type="GeneID" id="36580384"/>
<feature type="transmembrane region" description="Helical" evidence="6">
    <location>
        <begin position="190"/>
        <end position="210"/>
    </location>
</feature>
<dbReference type="Proteomes" id="UP000235371">
    <property type="component" value="Unassembled WGS sequence"/>
</dbReference>
<evidence type="ECO:0000313" key="8">
    <source>
        <dbReference type="Proteomes" id="UP000235371"/>
    </source>
</evidence>
<gene>
    <name evidence="7" type="ORF">K444DRAFT_374379</name>
</gene>
<sequence length="276" mass="31257">MGSNDIPPSHVPSYFIPVSNALLQTGGALWTLCYILLAHRSFLDRSYGMPLFALSFNFAWELVYALLIAETPLERIVFAIWLILDLGMVCGILMYGKEEWDHAPLVKRNLGKLFAVGVVWCVVAHWAFASWWVENEVGKREGKFYRGVVGADTTELGFWSATVAQTNLSVASLAQLLIRQHTGGVSWGVWASRTLGSVIGLYINYGWMWYHWREAYEYFMNPFAVVLWVTALICDLIYPFVFAQIRKSERILLDGRKVAGDSVNSGKKRVSFDKVK</sequence>
<protein>
    <submittedName>
        <fullName evidence="7">Uncharacterized protein</fullName>
    </submittedName>
</protein>
<comment type="similarity">
    <text evidence="2">Belongs to the paxB family.</text>
</comment>
<dbReference type="STRING" id="1095630.A0A2J6TF01"/>
<dbReference type="AlphaFoldDB" id="A0A2J6TF01"/>
<comment type="subcellular location">
    <subcellularLocation>
        <location evidence="1">Membrane</location>
        <topology evidence="1">Multi-pass membrane protein</topology>
    </subcellularLocation>
</comment>
<dbReference type="OrthoDB" id="5294024at2759"/>
<evidence type="ECO:0000256" key="3">
    <source>
        <dbReference type="ARBA" id="ARBA00022692"/>
    </source>
</evidence>
<feature type="transmembrane region" description="Helical" evidence="6">
    <location>
        <begin position="222"/>
        <end position="243"/>
    </location>
</feature>
<evidence type="ECO:0000256" key="1">
    <source>
        <dbReference type="ARBA" id="ARBA00004141"/>
    </source>
</evidence>
<dbReference type="InParanoid" id="A0A2J6TF01"/>
<evidence type="ECO:0000256" key="5">
    <source>
        <dbReference type="ARBA" id="ARBA00023136"/>
    </source>
</evidence>
<keyword evidence="5 6" id="KW-0472">Membrane</keyword>
<feature type="transmembrane region" description="Helical" evidence="6">
    <location>
        <begin position="14"/>
        <end position="37"/>
    </location>
</feature>
<dbReference type="Pfam" id="PF25129">
    <property type="entry name" value="Pyr4-TMTC"/>
    <property type="match status" value="1"/>
</dbReference>
<dbReference type="PANTHER" id="PTHR42038">
    <property type="match status" value="1"/>
</dbReference>
<dbReference type="RefSeq" id="XP_024738518.1">
    <property type="nucleotide sequence ID" value="XM_024872303.1"/>
</dbReference>
<dbReference type="InterPro" id="IPR039020">
    <property type="entry name" value="PaxB-like"/>
</dbReference>
<evidence type="ECO:0000256" key="2">
    <source>
        <dbReference type="ARBA" id="ARBA00006757"/>
    </source>
</evidence>